<dbReference type="EMBL" id="CP022579">
    <property type="protein sequence ID" value="QEL64305.1"/>
    <property type="molecule type" value="Genomic_DNA"/>
</dbReference>
<protein>
    <recommendedName>
        <fullName evidence="1">DUF2249 domain-containing protein</fullName>
    </recommendedName>
</protein>
<evidence type="ECO:0000313" key="2">
    <source>
        <dbReference type="EMBL" id="QEL64305.1"/>
    </source>
</evidence>
<proteinExistence type="predicted"/>
<dbReference type="Pfam" id="PF10006">
    <property type="entry name" value="DUF2249"/>
    <property type="match status" value="1"/>
</dbReference>
<dbReference type="SUPFAM" id="SSF64307">
    <property type="entry name" value="SirA-like"/>
    <property type="match status" value="1"/>
</dbReference>
<dbReference type="InterPro" id="IPR036868">
    <property type="entry name" value="TusA-like_sf"/>
</dbReference>
<accession>A0A5C1E6K7</accession>
<dbReference type="RefSeq" id="WP_054621122.1">
    <property type="nucleotide sequence ID" value="NZ_CP022579.1"/>
</dbReference>
<sequence>MKLNLEALDGPVIDARDLEPPEPFVRTMAALDDIGPGQSLHLVLPREPYPLYNALAMNGFTHDTSYSDDGFVVVRIFRK</sequence>
<name>A0A5C1E6K7_9RHOO</name>
<evidence type="ECO:0000313" key="3">
    <source>
        <dbReference type="Proteomes" id="UP000323671"/>
    </source>
</evidence>
<reference evidence="2 3" key="1">
    <citation type="submission" date="2017-07" db="EMBL/GenBank/DDBJ databases">
        <title>Complete genome sequence of Oryzomicrobium terrae TPP412.</title>
        <authorList>
            <person name="Chiu L.-W."/>
            <person name="Lo K.-J."/>
            <person name="Tsai Y.-M."/>
            <person name="Lin S.-S."/>
            <person name="Kuo C.-H."/>
            <person name="Liu C.-T."/>
        </authorList>
    </citation>
    <scope>NUCLEOTIDE SEQUENCE [LARGE SCALE GENOMIC DNA]</scope>
    <source>
        <strain evidence="2 3">TPP412</strain>
    </source>
</reference>
<dbReference type="Proteomes" id="UP000323671">
    <property type="component" value="Chromosome"/>
</dbReference>
<gene>
    <name evidence="2" type="ORF">OTERR_08290</name>
</gene>
<dbReference type="InterPro" id="IPR018720">
    <property type="entry name" value="DUF2249"/>
</dbReference>
<evidence type="ECO:0000259" key="1">
    <source>
        <dbReference type="Pfam" id="PF10006"/>
    </source>
</evidence>
<dbReference type="KEGG" id="otr:OTERR_08290"/>
<feature type="domain" description="DUF2249" evidence="1">
    <location>
        <begin position="12"/>
        <end position="77"/>
    </location>
</feature>
<keyword evidence="3" id="KW-1185">Reference proteome</keyword>
<organism evidence="2 3">
    <name type="scientific">Oryzomicrobium terrae</name>
    <dbReference type="NCBI Taxonomy" id="1735038"/>
    <lineage>
        <taxon>Bacteria</taxon>
        <taxon>Pseudomonadati</taxon>
        <taxon>Pseudomonadota</taxon>
        <taxon>Betaproteobacteria</taxon>
        <taxon>Rhodocyclales</taxon>
        <taxon>Rhodocyclaceae</taxon>
        <taxon>Oryzomicrobium</taxon>
    </lineage>
</organism>
<dbReference type="AlphaFoldDB" id="A0A5C1E6K7"/>